<dbReference type="SUPFAM" id="SSF47473">
    <property type="entry name" value="EF-hand"/>
    <property type="match status" value="1"/>
</dbReference>
<sequence>MGQSLEKHGEKDSFQLSQLRKKKLLCEFNTFFDINKDGVITLSDFHSVRERICKLNGWKPGSDKYDKTEELFRDIWESLKEQADSNHDNKITQEEWIRMWEQINEAESQGKINKFPHWLTSYLWYRFNMYDRTCDGIVDVEEFCYVLESFGIPERQSRQCFVIMTQNETKPLNFDYFCKLAGEYYRSDDPGALGNFITGRLAF</sequence>
<gene>
    <name evidence="4" type="primary">LOC106463927</name>
</gene>
<evidence type="ECO:0000313" key="4">
    <source>
        <dbReference type="RefSeq" id="XP_022247278.1"/>
    </source>
</evidence>
<keyword evidence="3" id="KW-1185">Reference proteome</keyword>
<evidence type="ECO:0000256" key="1">
    <source>
        <dbReference type="ARBA" id="ARBA00022837"/>
    </source>
</evidence>
<dbReference type="Proteomes" id="UP000694941">
    <property type="component" value="Unplaced"/>
</dbReference>
<reference evidence="4" key="1">
    <citation type="submission" date="2025-08" db="UniProtKB">
        <authorList>
            <consortium name="RefSeq"/>
        </authorList>
    </citation>
    <scope>IDENTIFICATION</scope>
    <source>
        <tissue evidence="4">Muscle</tissue>
    </source>
</reference>
<dbReference type="Pfam" id="PF13202">
    <property type="entry name" value="EF-hand_5"/>
    <property type="match status" value="1"/>
</dbReference>
<organism evidence="3 4">
    <name type="scientific">Limulus polyphemus</name>
    <name type="common">Atlantic horseshoe crab</name>
    <dbReference type="NCBI Taxonomy" id="6850"/>
    <lineage>
        <taxon>Eukaryota</taxon>
        <taxon>Metazoa</taxon>
        <taxon>Ecdysozoa</taxon>
        <taxon>Arthropoda</taxon>
        <taxon>Chelicerata</taxon>
        <taxon>Merostomata</taxon>
        <taxon>Xiphosura</taxon>
        <taxon>Limulidae</taxon>
        <taxon>Limulus</taxon>
    </lineage>
</organism>
<protein>
    <submittedName>
        <fullName evidence="4">Calexcitin-1-like</fullName>
    </submittedName>
</protein>
<name>A0ABM1SUH2_LIMPO</name>
<dbReference type="InterPro" id="IPR018247">
    <property type="entry name" value="EF_Hand_1_Ca_BS"/>
</dbReference>
<evidence type="ECO:0000259" key="2">
    <source>
        <dbReference type="PROSITE" id="PS50222"/>
    </source>
</evidence>
<dbReference type="InterPro" id="IPR002048">
    <property type="entry name" value="EF_hand_dom"/>
</dbReference>
<dbReference type="RefSeq" id="XP_022247278.1">
    <property type="nucleotide sequence ID" value="XM_022391570.1"/>
</dbReference>
<evidence type="ECO:0000313" key="3">
    <source>
        <dbReference type="Proteomes" id="UP000694941"/>
    </source>
</evidence>
<dbReference type="Pfam" id="PF13833">
    <property type="entry name" value="EF-hand_8"/>
    <property type="match status" value="1"/>
</dbReference>
<dbReference type="Gene3D" id="1.10.238.10">
    <property type="entry name" value="EF-hand"/>
    <property type="match status" value="1"/>
</dbReference>
<dbReference type="PROSITE" id="PS00018">
    <property type="entry name" value="EF_HAND_1"/>
    <property type="match status" value="2"/>
</dbReference>
<dbReference type="InterPro" id="IPR011992">
    <property type="entry name" value="EF-hand-dom_pair"/>
</dbReference>
<dbReference type="PROSITE" id="PS50222">
    <property type="entry name" value="EF_HAND_2"/>
    <property type="match status" value="1"/>
</dbReference>
<dbReference type="GeneID" id="106463927"/>
<feature type="domain" description="EF-hand" evidence="2">
    <location>
        <begin position="118"/>
        <end position="153"/>
    </location>
</feature>
<proteinExistence type="predicted"/>
<keyword evidence="1" id="KW-0106">Calcium</keyword>
<accession>A0ABM1SUH2</accession>